<dbReference type="GO" id="GO:0005759">
    <property type="term" value="C:mitochondrial matrix"/>
    <property type="evidence" value="ECO:0007669"/>
    <property type="project" value="TreeGrafter"/>
</dbReference>
<dbReference type="GO" id="GO:0035770">
    <property type="term" value="C:ribonucleoprotein granule"/>
    <property type="evidence" value="ECO:0007669"/>
    <property type="project" value="TreeGrafter"/>
</dbReference>
<dbReference type="GO" id="GO:0000963">
    <property type="term" value="P:mitochondrial RNA processing"/>
    <property type="evidence" value="ECO:0007669"/>
    <property type="project" value="TreeGrafter"/>
</dbReference>
<geneLocation type="mitochondrion" evidence="2"/>
<dbReference type="GO" id="GO:0003723">
    <property type="term" value="F:RNA binding"/>
    <property type="evidence" value="ECO:0007669"/>
    <property type="project" value="TreeGrafter"/>
</dbReference>
<dbReference type="AlphaFoldDB" id="A0A3P3XZZ3"/>
<dbReference type="InterPro" id="IPR050870">
    <property type="entry name" value="FAST_kinase"/>
</dbReference>
<sequence>MGDSFFGRTRRQLVQKGSAPCFCKTVPAQLPRCIPSALGLMQRIPGFNMIEIAMVARALGIAHIRSDGLFAAIAQAITVKHLRLWNVDAMTYPVLSMLHLWRLSLGKDAFERLLLSNPALVGVFDVAMSEFRTHGGDYHKQSKTAISCDVRRILKQTKFHKHFVPSFQCRQTGYCLNFAFSCSYALIGIEVNGRHHFYRDTETLKTRQRLKEHILRCHHWHVINVNFYEWDALPTDADKAQFVTDNITRVLHRVGGQSPTTDRTLAGRHAWKLHPGWVIRLCGGVAAAARPALKQRLDAGTNVMSVLMRPAAVGPHQLALLLVHSLSRQTARPGHIADLNEWVWRLHAVDIRDISFRTASTILSGLAKYDQRYLSTFECVLPMLTEAVRNTASRQDTKCRNLAAAAHALALLNCDPDRSALKALSSACQLRIDEFETKHLSIIAWAFTKLEFRDEPLFQAIARASIPQVDLFSCQSISNVVWAYAKLHIVCPDLLQAICASVLPRVTELSSQDLANLAWGFARLNARSDRLFHAISVAAVSRIDSFRSLELANIAWAFARFPVQNNVALIPAITTAALDELDDFTCQQLGQLVWATGFTQIRAVRFYEVVKSFAMARLDQFAATDLSNLLWAYGSTAQIDASALFDAAAPIISSRAHEFKPTTAASVIWSYARIERPSMTLFATFADLLSGRLHELDAKTLANIVWAFSKCGCGPSGLYDEAAAIIKQNHSGNQFTPLQLVTCMYSFALADRPPTELIDVAPHISRAFSNVHDRPLLSMLHLWRMCLPQSVIETLTASNPALQVVFDRAVDVFRSHAPDHTTALHFDVSRIIKMSRFASFAIEWAHCGTSGYLVSFALNLGSSRRVAIEVNGRQHYFPANDTRERTPKPSSRLKNRILVSCGWELIDINYDEWESMIADDKKIAFINDKIKSALGRHAQVSVQPALERTGAGTTQDLHSATCADPPADVLFEHE</sequence>
<dbReference type="PROSITE" id="PS51286">
    <property type="entry name" value="RAP"/>
    <property type="match status" value="2"/>
</dbReference>
<dbReference type="InterPro" id="IPR058917">
    <property type="entry name" value="RESC6_dom"/>
</dbReference>
<dbReference type="Pfam" id="PF26188">
    <property type="entry name" value="RESC6"/>
    <property type="match status" value="1"/>
</dbReference>
<protein>
    <recommendedName>
        <fullName evidence="1">RAP domain-containing protein</fullName>
    </recommendedName>
</protein>
<name>A0A3P3XZZ3_PLABS</name>
<feature type="domain" description="RAP" evidence="1">
    <location>
        <begin position="187"/>
        <end position="245"/>
    </location>
</feature>
<dbReference type="PANTHER" id="PTHR21228:SF40">
    <property type="entry name" value="LD45607P"/>
    <property type="match status" value="1"/>
</dbReference>
<dbReference type="Pfam" id="PF08373">
    <property type="entry name" value="RAP"/>
    <property type="match status" value="2"/>
</dbReference>
<dbReference type="GO" id="GO:0044528">
    <property type="term" value="P:regulation of mitochondrial mRNA stability"/>
    <property type="evidence" value="ECO:0007669"/>
    <property type="project" value="TreeGrafter"/>
</dbReference>
<dbReference type="PANTHER" id="PTHR21228">
    <property type="entry name" value="FAST LEU-RICH DOMAIN-CONTAINING"/>
    <property type="match status" value="1"/>
</dbReference>
<proteinExistence type="predicted"/>
<organism evidence="2 3">
    <name type="scientific">Plasmodiophora brassicae</name>
    <name type="common">Clubroot disease agent</name>
    <dbReference type="NCBI Taxonomy" id="37360"/>
    <lineage>
        <taxon>Eukaryota</taxon>
        <taxon>Sar</taxon>
        <taxon>Rhizaria</taxon>
        <taxon>Endomyxa</taxon>
        <taxon>Phytomyxea</taxon>
        <taxon>Plasmodiophorida</taxon>
        <taxon>Plasmodiophoridae</taxon>
        <taxon>Plasmodiophora</taxon>
    </lineage>
</organism>
<dbReference type="EMBL" id="OVEO01000001">
    <property type="protein sequence ID" value="SPQ93518.1"/>
    <property type="molecule type" value="Genomic_DNA"/>
</dbReference>
<dbReference type="SMART" id="SM00952">
    <property type="entry name" value="RAP"/>
    <property type="match status" value="2"/>
</dbReference>
<evidence type="ECO:0000313" key="2">
    <source>
        <dbReference type="EMBL" id="SPQ93518.1"/>
    </source>
</evidence>
<keyword evidence="2" id="KW-0496">Mitochondrion</keyword>
<accession>A0A3P3XZZ3</accession>
<evidence type="ECO:0000313" key="3">
    <source>
        <dbReference type="Proteomes" id="UP000290189"/>
    </source>
</evidence>
<feature type="domain" description="RAP" evidence="1">
    <location>
        <begin position="866"/>
        <end position="928"/>
    </location>
</feature>
<gene>
    <name evidence="2" type="ORF">PLBR_LOCUS733</name>
</gene>
<reference evidence="2 3" key="1">
    <citation type="submission" date="2018-03" db="EMBL/GenBank/DDBJ databases">
        <authorList>
            <person name="Fogelqvist J."/>
        </authorList>
    </citation>
    <scope>NUCLEOTIDE SEQUENCE [LARGE SCALE GENOMIC DNA]</scope>
</reference>
<evidence type="ECO:0000259" key="1">
    <source>
        <dbReference type="PROSITE" id="PS51286"/>
    </source>
</evidence>
<dbReference type="InterPro" id="IPR013584">
    <property type="entry name" value="RAP"/>
</dbReference>
<dbReference type="Proteomes" id="UP000290189">
    <property type="component" value="Unassembled WGS sequence"/>
</dbReference>